<dbReference type="OrthoDB" id="9807209at2"/>
<dbReference type="AlphaFoldDB" id="A0A0F4XFL1"/>
<dbReference type="Pfam" id="PF13692">
    <property type="entry name" value="Glyco_trans_1_4"/>
    <property type="match status" value="1"/>
</dbReference>
<sequence>MHHPTATKVLVIGYVWPEPRSSAASGHIMQILDTFLGQGWDITFSSPAGPGEQRADLVALGIREVPIELNSSSFDAFISELAPDIVLFDQFMMEEQFGWRVEKHCPGALRVLETSDLQSLRHARHQRLKERLKRDEASEDFGDLFAPALDEEFQRMADTDLAKREIAALYRCDLNLMVSEVEIELLVEHFKLPRSLLLWCPLMLDLPSEQPVPFEERAHFLSIGNFRHAPNWDAVLWMKNAIWPLIRQQLPGAQLHLYGAYTPPKAAALHNPAQGFHIMNWAEDALQVMSAARICLAPLRFGAGIKGKLIDAMLCGTPNVTTPVGAEAMHGGMPWPGAIAQSAEGIADAAVQLYRDPARWAQAQDAGLALLENRYRQQVHGPALIDSINACRADLAQRRRDNFTGSMLRHHQHKSTQYMSQWIEEKNRNA</sequence>
<name>A0A0F4XFL1_9PSED</name>
<dbReference type="EMBL" id="JZXC01000035">
    <property type="protein sequence ID" value="KKA04759.1"/>
    <property type="molecule type" value="Genomic_DNA"/>
</dbReference>
<dbReference type="PATRIC" id="fig|132476.4.peg.4292"/>
<dbReference type="SUPFAM" id="SSF53756">
    <property type="entry name" value="UDP-Glycosyltransferase/glycogen phosphorylase"/>
    <property type="match status" value="1"/>
</dbReference>
<proteinExistence type="predicted"/>
<evidence type="ECO:0000313" key="2">
    <source>
        <dbReference type="Proteomes" id="UP000033662"/>
    </source>
</evidence>
<accession>A0A0F4XFL1</accession>
<reference evidence="1 2" key="1">
    <citation type="submission" date="2015-03" db="EMBL/GenBank/DDBJ databases">
        <title>Pseudomonas fluorescens 1855-344 Genome sequencing and assembly.</title>
        <authorList>
            <person name="Eng W.W.H."/>
            <person name="Gan H.M."/>
            <person name="Savka M.A."/>
        </authorList>
    </citation>
    <scope>NUCLEOTIDE SEQUENCE [LARGE SCALE GENOMIC DNA]</scope>
    <source>
        <strain evidence="1 2">1855-344</strain>
    </source>
</reference>
<comment type="caution">
    <text evidence="1">The sequence shown here is derived from an EMBL/GenBank/DDBJ whole genome shotgun (WGS) entry which is preliminary data.</text>
</comment>
<evidence type="ECO:0000313" key="1">
    <source>
        <dbReference type="EMBL" id="KKA04759.1"/>
    </source>
</evidence>
<dbReference type="GO" id="GO:0016740">
    <property type="term" value="F:transferase activity"/>
    <property type="evidence" value="ECO:0007669"/>
    <property type="project" value="UniProtKB-KW"/>
</dbReference>
<dbReference type="Proteomes" id="UP000033662">
    <property type="component" value="Unassembled WGS sequence"/>
</dbReference>
<protein>
    <submittedName>
        <fullName evidence="1">Glycosyltransferase</fullName>
    </submittedName>
</protein>
<keyword evidence="1" id="KW-0808">Transferase</keyword>
<organism evidence="1 2">
    <name type="scientific">Pseudomonas kilonensis</name>
    <dbReference type="NCBI Taxonomy" id="132476"/>
    <lineage>
        <taxon>Bacteria</taxon>
        <taxon>Pseudomonadati</taxon>
        <taxon>Pseudomonadota</taxon>
        <taxon>Gammaproteobacteria</taxon>
        <taxon>Pseudomonadales</taxon>
        <taxon>Pseudomonadaceae</taxon>
        <taxon>Pseudomonas</taxon>
    </lineage>
</organism>
<dbReference type="Gene3D" id="3.40.50.2000">
    <property type="entry name" value="Glycogen Phosphorylase B"/>
    <property type="match status" value="1"/>
</dbReference>
<gene>
    <name evidence="1" type="ORF">VP02_26090</name>
</gene>
<dbReference type="CDD" id="cd03801">
    <property type="entry name" value="GT4_PimA-like"/>
    <property type="match status" value="1"/>
</dbReference>